<evidence type="ECO:0000256" key="5">
    <source>
        <dbReference type="SAM" id="MobiDB-lite"/>
    </source>
</evidence>
<dbReference type="OMA" id="QFERSIY"/>
<dbReference type="InterPro" id="IPR036390">
    <property type="entry name" value="WH_DNA-bd_sf"/>
</dbReference>
<comment type="subcellular location">
    <subcellularLocation>
        <location evidence="1">Nucleus</location>
    </subcellularLocation>
</comment>
<dbReference type="Gene3D" id="1.10.10.10">
    <property type="entry name" value="Winged helix-like DNA-binding domain superfamily/Winged helix DNA-binding domain"/>
    <property type="match status" value="1"/>
</dbReference>
<feature type="domain" description="RRM" evidence="6">
    <location>
        <begin position="142"/>
        <end position="229"/>
    </location>
</feature>
<feature type="compositionally biased region" description="Basic and acidic residues" evidence="5">
    <location>
        <begin position="13"/>
        <end position="29"/>
    </location>
</feature>
<dbReference type="InterPro" id="IPR002344">
    <property type="entry name" value="Lupus_La"/>
</dbReference>
<organism evidence="8 9">
    <name type="scientific">Wolfiporia cocos (strain MD-104)</name>
    <name type="common">Brown rot fungus</name>
    <dbReference type="NCBI Taxonomy" id="742152"/>
    <lineage>
        <taxon>Eukaryota</taxon>
        <taxon>Fungi</taxon>
        <taxon>Dikarya</taxon>
        <taxon>Basidiomycota</taxon>
        <taxon>Agaricomycotina</taxon>
        <taxon>Agaricomycetes</taxon>
        <taxon>Polyporales</taxon>
        <taxon>Phaeolaceae</taxon>
        <taxon>Wolfiporia</taxon>
    </lineage>
</organism>
<dbReference type="Gene3D" id="3.30.70.330">
    <property type="match status" value="2"/>
</dbReference>
<dbReference type="GO" id="GO:1990904">
    <property type="term" value="C:ribonucleoprotein complex"/>
    <property type="evidence" value="ECO:0007669"/>
    <property type="project" value="InterPro"/>
</dbReference>
<dbReference type="SUPFAM" id="SSF54928">
    <property type="entry name" value="RNA-binding domain, RBD"/>
    <property type="match status" value="1"/>
</dbReference>
<feature type="compositionally biased region" description="Low complexity" evidence="5">
    <location>
        <begin position="1"/>
        <end position="12"/>
    </location>
</feature>
<dbReference type="InterPro" id="IPR006630">
    <property type="entry name" value="La_HTH"/>
</dbReference>
<gene>
    <name evidence="8" type="ORF">WOLCODRAFT_138250</name>
</gene>
<evidence type="ECO:0000256" key="2">
    <source>
        <dbReference type="ARBA" id="ARBA00022884"/>
    </source>
</evidence>
<feature type="compositionally biased region" description="Basic residues" evidence="5">
    <location>
        <begin position="482"/>
        <end position="497"/>
    </location>
</feature>
<dbReference type="PROSITE" id="PS50961">
    <property type="entry name" value="HTH_LA"/>
    <property type="match status" value="1"/>
</dbReference>
<dbReference type="Proteomes" id="UP000218811">
    <property type="component" value="Unassembled WGS sequence"/>
</dbReference>
<dbReference type="SUPFAM" id="SSF46785">
    <property type="entry name" value="Winged helix' DNA-binding domain"/>
    <property type="match status" value="1"/>
</dbReference>
<reference evidence="8 9" key="1">
    <citation type="journal article" date="2012" name="Science">
        <title>The Paleozoic origin of enzymatic lignin decomposition reconstructed from 31 fungal genomes.</title>
        <authorList>
            <person name="Floudas D."/>
            <person name="Binder M."/>
            <person name="Riley R."/>
            <person name="Barry K."/>
            <person name="Blanchette R.A."/>
            <person name="Henrissat B."/>
            <person name="Martinez A.T."/>
            <person name="Otillar R."/>
            <person name="Spatafora J.W."/>
            <person name="Yadav J.S."/>
            <person name="Aerts A."/>
            <person name="Benoit I."/>
            <person name="Boyd A."/>
            <person name="Carlson A."/>
            <person name="Copeland A."/>
            <person name="Coutinho P.M."/>
            <person name="de Vries R.P."/>
            <person name="Ferreira P."/>
            <person name="Findley K."/>
            <person name="Foster B."/>
            <person name="Gaskell J."/>
            <person name="Glotzer D."/>
            <person name="Gorecki P."/>
            <person name="Heitman J."/>
            <person name="Hesse C."/>
            <person name="Hori C."/>
            <person name="Igarashi K."/>
            <person name="Jurgens J.A."/>
            <person name="Kallen N."/>
            <person name="Kersten P."/>
            <person name="Kohler A."/>
            <person name="Kuees U."/>
            <person name="Kumar T.K.A."/>
            <person name="Kuo A."/>
            <person name="LaButti K."/>
            <person name="Larrondo L.F."/>
            <person name="Lindquist E."/>
            <person name="Ling A."/>
            <person name="Lombard V."/>
            <person name="Lucas S."/>
            <person name="Lundell T."/>
            <person name="Martin R."/>
            <person name="McLaughlin D.J."/>
            <person name="Morgenstern I."/>
            <person name="Morin E."/>
            <person name="Murat C."/>
            <person name="Nagy L.G."/>
            <person name="Nolan M."/>
            <person name="Ohm R.A."/>
            <person name="Patyshakuliyeva A."/>
            <person name="Rokas A."/>
            <person name="Ruiz-Duenas F.J."/>
            <person name="Sabat G."/>
            <person name="Salamov A."/>
            <person name="Samejima M."/>
            <person name="Schmutz J."/>
            <person name="Slot J.C."/>
            <person name="St John F."/>
            <person name="Stenlid J."/>
            <person name="Sun H."/>
            <person name="Sun S."/>
            <person name="Syed K."/>
            <person name="Tsang A."/>
            <person name="Wiebenga A."/>
            <person name="Young D."/>
            <person name="Pisabarro A."/>
            <person name="Eastwood D.C."/>
            <person name="Martin F."/>
            <person name="Cullen D."/>
            <person name="Grigoriev I.V."/>
            <person name="Hibbett D.S."/>
        </authorList>
    </citation>
    <scope>NUCLEOTIDE SEQUENCE [LARGE SCALE GENOMIC DNA]</scope>
    <source>
        <strain evidence="8 9">MD-104</strain>
    </source>
</reference>
<evidence type="ECO:0000313" key="8">
    <source>
        <dbReference type="EMBL" id="PCH43220.1"/>
    </source>
</evidence>
<keyword evidence="2 4" id="KW-0694">RNA-binding</keyword>
<dbReference type="Pfam" id="PF05383">
    <property type="entry name" value="La"/>
    <property type="match status" value="1"/>
</dbReference>
<evidence type="ECO:0000259" key="6">
    <source>
        <dbReference type="PROSITE" id="PS50102"/>
    </source>
</evidence>
<protein>
    <recommendedName>
        <fullName evidence="10">HTH La-type RNA-binding domain-containing protein</fullName>
    </recommendedName>
</protein>
<feature type="compositionally biased region" description="Basic and acidic residues" evidence="5">
    <location>
        <begin position="257"/>
        <end position="275"/>
    </location>
</feature>
<dbReference type="AlphaFoldDB" id="A0A2H3JLZ6"/>
<dbReference type="GO" id="GO:0006396">
    <property type="term" value="P:RNA processing"/>
    <property type="evidence" value="ECO:0007669"/>
    <property type="project" value="InterPro"/>
</dbReference>
<dbReference type="CDD" id="cd12291">
    <property type="entry name" value="RRM1_La"/>
    <property type="match status" value="1"/>
</dbReference>
<dbReference type="PRINTS" id="PR00302">
    <property type="entry name" value="LUPUSLA"/>
</dbReference>
<feature type="region of interest" description="Disordered" evidence="5">
    <location>
        <begin position="1"/>
        <end position="46"/>
    </location>
</feature>
<dbReference type="PROSITE" id="PS50102">
    <property type="entry name" value="RRM"/>
    <property type="match status" value="1"/>
</dbReference>
<dbReference type="EMBL" id="KB468135">
    <property type="protein sequence ID" value="PCH43220.1"/>
    <property type="molecule type" value="Genomic_DNA"/>
</dbReference>
<sequence length="512" mass="57029">MASAAVETPAVAEETKIEVEAQPESEKAEAAAVEAPAASEAGAEGLDDKEKKLAAMRQIEFYFADANLPYDKFMWTLHTANAEHWVPIKTVASFKRMRDYQPLGLDWVADALRLSTELEVSADGAQVRRRTEPQPPKDQFERSIYAKGFGAEVDGLQKQLEQFFNKYGTTNAVRMRRIDGTKEFKGSVFVEFADYKSVEAFLNADPKPSWNGEELLIMSKEAYCEMKIKEKGLTGKAAQGKRQALAGPKSRGFNAFREMEEKSKDKGKSKEKEAEKNPEVFLEFMGTRIRVHEEDGVGHVKPEDVPLVRGATLRFTGSGEQVKFDEVKGTLKERFARAPFVQYKSGETSGLVAFDKALNEDEITYVKEHLKTLDGKEVSWDIPNEETEEALQVERAQTAAQRALQFSQRNNRGGAAEAVAAGVAGVADVADAAGVVDVAEATGRRTAARRRRQRPTASRPARSENARWSPTARPMRVSAARRCPRLRPRRKRRRRTRREPGAGIYIGLLGKT</sequence>
<evidence type="ECO:0000256" key="4">
    <source>
        <dbReference type="PROSITE-ProRule" id="PRU00332"/>
    </source>
</evidence>
<evidence type="ECO:0000256" key="1">
    <source>
        <dbReference type="ARBA" id="ARBA00004123"/>
    </source>
</evidence>
<dbReference type="OrthoDB" id="439993at2759"/>
<dbReference type="SMART" id="SM00360">
    <property type="entry name" value="RRM"/>
    <property type="match status" value="1"/>
</dbReference>
<dbReference type="STRING" id="742152.A0A2H3JLZ6"/>
<dbReference type="PANTHER" id="PTHR22792:SF140">
    <property type="entry name" value="ACHILLES, ISOFORM A"/>
    <property type="match status" value="1"/>
</dbReference>
<keyword evidence="9" id="KW-1185">Reference proteome</keyword>
<name>A0A2H3JLZ6_WOLCO</name>
<evidence type="ECO:0000313" key="9">
    <source>
        <dbReference type="Proteomes" id="UP000218811"/>
    </source>
</evidence>
<dbReference type="InterPro" id="IPR000504">
    <property type="entry name" value="RRM_dom"/>
</dbReference>
<proteinExistence type="predicted"/>
<feature type="compositionally biased region" description="Low complexity" evidence="5">
    <location>
        <begin position="30"/>
        <end position="44"/>
    </location>
</feature>
<dbReference type="CDD" id="cd08029">
    <property type="entry name" value="LA_like_fungal"/>
    <property type="match status" value="1"/>
</dbReference>
<feature type="region of interest" description="Disordered" evidence="5">
    <location>
        <begin position="443"/>
        <end position="512"/>
    </location>
</feature>
<feature type="region of interest" description="Disordered" evidence="5">
    <location>
        <begin position="239"/>
        <end position="275"/>
    </location>
</feature>
<dbReference type="InterPro" id="IPR036388">
    <property type="entry name" value="WH-like_DNA-bd_sf"/>
</dbReference>
<feature type="domain" description="HTH La-type RNA-binding" evidence="7">
    <location>
        <begin position="45"/>
        <end position="138"/>
    </location>
</feature>
<dbReference type="PANTHER" id="PTHR22792">
    <property type="entry name" value="LUPUS LA PROTEIN-RELATED"/>
    <property type="match status" value="1"/>
</dbReference>
<dbReference type="Pfam" id="PF00076">
    <property type="entry name" value="RRM_1"/>
    <property type="match status" value="1"/>
</dbReference>
<dbReference type="GO" id="GO:0003729">
    <property type="term" value="F:mRNA binding"/>
    <property type="evidence" value="ECO:0007669"/>
    <property type="project" value="TreeGrafter"/>
</dbReference>
<evidence type="ECO:0000256" key="3">
    <source>
        <dbReference type="ARBA" id="ARBA00023242"/>
    </source>
</evidence>
<evidence type="ECO:0008006" key="10">
    <source>
        <dbReference type="Google" id="ProtNLM"/>
    </source>
</evidence>
<accession>A0A2H3JLZ6</accession>
<dbReference type="InterPro" id="IPR045180">
    <property type="entry name" value="La_dom_prot"/>
</dbReference>
<dbReference type="SMART" id="SM00715">
    <property type="entry name" value="LA"/>
    <property type="match status" value="1"/>
</dbReference>
<dbReference type="InterPro" id="IPR012677">
    <property type="entry name" value="Nucleotide-bd_a/b_plait_sf"/>
</dbReference>
<evidence type="ECO:0000259" key="7">
    <source>
        <dbReference type="PROSITE" id="PS50961"/>
    </source>
</evidence>
<keyword evidence="3" id="KW-0539">Nucleus</keyword>
<dbReference type="GO" id="GO:0005634">
    <property type="term" value="C:nucleus"/>
    <property type="evidence" value="ECO:0007669"/>
    <property type="project" value="UniProtKB-SubCell"/>
</dbReference>
<dbReference type="InterPro" id="IPR035979">
    <property type="entry name" value="RBD_domain_sf"/>
</dbReference>